<dbReference type="AlphaFoldDB" id="A0AAN7U5E3"/>
<dbReference type="InterPro" id="IPR034904">
    <property type="entry name" value="FSCA_dom_sf"/>
</dbReference>
<organism evidence="3 4">
    <name type="scientific">Dictyostelium firmibasis</name>
    <dbReference type="NCBI Taxonomy" id="79012"/>
    <lineage>
        <taxon>Eukaryota</taxon>
        <taxon>Amoebozoa</taxon>
        <taxon>Evosea</taxon>
        <taxon>Eumycetozoa</taxon>
        <taxon>Dictyostelia</taxon>
        <taxon>Dictyosteliales</taxon>
        <taxon>Dictyosteliaceae</taxon>
        <taxon>Dictyostelium</taxon>
    </lineage>
</organism>
<sequence length="152" mass="17929">MIMNYNVIDKIDVFDIIRHIKDPEFPKTLEELKVVNEDWITVIDFDKNNNNDELNDNGNKENVNNGYCFIKILFQPTVPHCHLAPTIALCIREKIKEYLPKRSKIEIYIKPGTHQTEDEINKQINDKERIIAALENPEIFQLVKKCIKEDDY</sequence>
<keyword evidence="2" id="KW-0159">Chromosome partition</keyword>
<dbReference type="Gene3D" id="6.10.250.1280">
    <property type="match status" value="1"/>
</dbReference>
<accession>A0AAN7U5E3</accession>
<comment type="caution">
    <text evidence="3">The sequence shown here is derived from an EMBL/GenBank/DDBJ whole genome shotgun (WGS) entry which is preliminary data.</text>
</comment>
<evidence type="ECO:0000256" key="1">
    <source>
        <dbReference type="ARBA" id="ARBA00010381"/>
    </source>
</evidence>
<reference evidence="3 4" key="1">
    <citation type="submission" date="2023-11" db="EMBL/GenBank/DDBJ databases">
        <title>Dfirmibasis_genome.</title>
        <authorList>
            <person name="Edelbroek B."/>
            <person name="Kjellin J."/>
            <person name="Jerlstrom-Hultqvist J."/>
            <person name="Soderbom F."/>
        </authorList>
    </citation>
    <scope>NUCLEOTIDE SEQUENCE [LARGE SCALE GENOMIC DNA]</scope>
    <source>
        <strain evidence="3 4">TNS-C-14</strain>
    </source>
</reference>
<keyword evidence="4" id="KW-1185">Reference proteome</keyword>
<comment type="similarity">
    <text evidence="1">Belongs to the MIP18 family.</text>
</comment>
<proteinExistence type="inferred from homology"/>
<dbReference type="InterPro" id="IPR039796">
    <property type="entry name" value="MIP18"/>
</dbReference>
<evidence type="ECO:0000256" key="2">
    <source>
        <dbReference type="ARBA" id="ARBA00022829"/>
    </source>
</evidence>
<protein>
    <recommendedName>
        <fullName evidence="5">MIP18 family-like domain-containing protein</fullName>
    </recommendedName>
</protein>
<dbReference type="Gene3D" id="3.30.300.130">
    <property type="entry name" value="Fe-S cluster assembly (FSCA)"/>
    <property type="match status" value="1"/>
</dbReference>
<name>A0AAN7U5E3_9MYCE</name>
<dbReference type="EMBL" id="JAVFKY010000001">
    <property type="protein sequence ID" value="KAK5582368.1"/>
    <property type="molecule type" value="Genomic_DNA"/>
</dbReference>
<evidence type="ECO:0008006" key="5">
    <source>
        <dbReference type="Google" id="ProtNLM"/>
    </source>
</evidence>
<evidence type="ECO:0000313" key="4">
    <source>
        <dbReference type="Proteomes" id="UP001344447"/>
    </source>
</evidence>
<dbReference type="Proteomes" id="UP001344447">
    <property type="component" value="Unassembled WGS sequence"/>
</dbReference>
<dbReference type="GO" id="GO:0007059">
    <property type="term" value="P:chromosome segregation"/>
    <property type="evidence" value="ECO:0007669"/>
    <property type="project" value="UniProtKB-KW"/>
</dbReference>
<dbReference type="PANTHER" id="PTHR12377">
    <property type="entry name" value="CYTOSOLIC IRON-SULFUR ASSEMBLY COMPONENT 2B-RELATED"/>
    <property type="match status" value="1"/>
</dbReference>
<dbReference type="SUPFAM" id="SSF117916">
    <property type="entry name" value="Fe-S cluster assembly (FSCA) domain-like"/>
    <property type="match status" value="1"/>
</dbReference>
<dbReference type="PANTHER" id="PTHR12377:SF2">
    <property type="entry name" value="CYTOSOLIC IRON-SULFUR ASSEMBLY COMPONENT 2A"/>
    <property type="match status" value="1"/>
</dbReference>
<gene>
    <name evidence="3" type="ORF">RB653_003951</name>
</gene>
<evidence type="ECO:0000313" key="3">
    <source>
        <dbReference type="EMBL" id="KAK5582368.1"/>
    </source>
</evidence>
<dbReference type="GO" id="GO:0051604">
    <property type="term" value="P:protein maturation"/>
    <property type="evidence" value="ECO:0007669"/>
    <property type="project" value="InterPro"/>
</dbReference>